<dbReference type="Proteomes" id="UP001234297">
    <property type="component" value="Chromosome 10"/>
</dbReference>
<comment type="caution">
    <text evidence="1">The sequence shown here is derived from an EMBL/GenBank/DDBJ whole genome shotgun (WGS) entry which is preliminary data.</text>
</comment>
<accession>A0ACC2KMD3</accession>
<evidence type="ECO:0000313" key="1">
    <source>
        <dbReference type="EMBL" id="KAJ8622283.1"/>
    </source>
</evidence>
<protein>
    <submittedName>
        <fullName evidence="1">Uncharacterized protein</fullName>
    </submittedName>
</protein>
<proteinExistence type="predicted"/>
<name>A0ACC2KMD3_PERAE</name>
<evidence type="ECO:0000313" key="2">
    <source>
        <dbReference type="Proteomes" id="UP001234297"/>
    </source>
</evidence>
<dbReference type="EMBL" id="CM056818">
    <property type="protein sequence ID" value="KAJ8622283.1"/>
    <property type="molecule type" value="Genomic_DNA"/>
</dbReference>
<organism evidence="1 2">
    <name type="scientific">Persea americana</name>
    <name type="common">Avocado</name>
    <dbReference type="NCBI Taxonomy" id="3435"/>
    <lineage>
        <taxon>Eukaryota</taxon>
        <taxon>Viridiplantae</taxon>
        <taxon>Streptophyta</taxon>
        <taxon>Embryophyta</taxon>
        <taxon>Tracheophyta</taxon>
        <taxon>Spermatophyta</taxon>
        <taxon>Magnoliopsida</taxon>
        <taxon>Magnoliidae</taxon>
        <taxon>Laurales</taxon>
        <taxon>Lauraceae</taxon>
        <taxon>Persea</taxon>
    </lineage>
</organism>
<gene>
    <name evidence="1" type="ORF">MRB53_030812</name>
</gene>
<sequence>MALVLGSGHSDIPNSNQLQGNGKSIVGRKYANYHPPIWGDRFLKSSFDDLNLIDAIQRLGVAYHFEKENADALIRIHNTYSDKEDDSDDLHTISLRFRLLRQEGYNASPNVFNKFKDGEGSFKKSLVRDIREHLKLALPHLNSPLSTLVELALELPLRKHVERLQSRWWKKCDFGAKLPFIKDRVVECYFWIIGVYFEPQYSRARLMISRIISLTSAMDDIYDVYGTMEELKVFKDAIQRWDRSAIDQLPDYIRVHFCTLLDAVEEFEEKLAREGKSYRISYLKEALEQMRGHVASCIQIYMKEHGSTYEEACEKFKRMAADAWKDINKECLKPTEVPMPLLMRAVNFARVIEVLYQHRDGYTNSTFETKDRISLVLVDPVPV</sequence>
<keyword evidence="2" id="KW-1185">Reference proteome</keyword>
<reference evidence="1 2" key="1">
    <citation type="journal article" date="2022" name="Hortic Res">
        <title>A haplotype resolved chromosomal level avocado genome allows analysis of novel avocado genes.</title>
        <authorList>
            <person name="Nath O."/>
            <person name="Fletcher S.J."/>
            <person name="Hayward A."/>
            <person name="Shaw L.M."/>
            <person name="Masouleh A.K."/>
            <person name="Furtado A."/>
            <person name="Henry R.J."/>
            <person name="Mitter N."/>
        </authorList>
    </citation>
    <scope>NUCLEOTIDE SEQUENCE [LARGE SCALE GENOMIC DNA]</scope>
    <source>
        <strain evidence="2">cv. Hass</strain>
    </source>
</reference>